<evidence type="ECO:0008006" key="3">
    <source>
        <dbReference type="Google" id="ProtNLM"/>
    </source>
</evidence>
<name>A0A7T2SRH8_SERPL</name>
<accession>A0A7T2SRH8</accession>
<proteinExistence type="predicted"/>
<dbReference type="RefSeq" id="WP_063197035.1">
    <property type="nucleotide sequence ID" value="NZ_CAMITG010000005.1"/>
</dbReference>
<organism evidence="1 2">
    <name type="scientific">Serratia plymuthica</name>
    <dbReference type="NCBI Taxonomy" id="82996"/>
    <lineage>
        <taxon>Bacteria</taxon>
        <taxon>Pseudomonadati</taxon>
        <taxon>Pseudomonadota</taxon>
        <taxon>Gammaproteobacteria</taxon>
        <taxon>Enterobacterales</taxon>
        <taxon>Yersiniaceae</taxon>
        <taxon>Serratia</taxon>
    </lineage>
</organism>
<gene>
    <name evidence="1" type="ORF">I6G64_21790</name>
</gene>
<evidence type="ECO:0000313" key="1">
    <source>
        <dbReference type="EMBL" id="QPS20161.1"/>
    </source>
</evidence>
<reference evidence="1 2" key="1">
    <citation type="submission" date="2020-12" db="EMBL/GenBank/DDBJ databases">
        <title>FDA dAtabase for Regulatory Grade micrObial Sequences (FDA-ARGOS): Supporting development and validation of Infectious Disease Dx tests.</title>
        <authorList>
            <person name="Sproer C."/>
            <person name="Gronow S."/>
            <person name="Severitt S."/>
            <person name="Schroder I."/>
            <person name="Tallon L."/>
            <person name="Sadzewicz L."/>
            <person name="Zhao X."/>
            <person name="Boylan J."/>
            <person name="Ott S."/>
            <person name="Bowen H."/>
            <person name="Vavikolanu K."/>
            <person name="Mehta A."/>
            <person name="Aluvathingal J."/>
            <person name="Nadendla S."/>
            <person name="Lowell S."/>
            <person name="Myers T."/>
            <person name="Yan Y."/>
            <person name="Sichtig H."/>
        </authorList>
    </citation>
    <scope>NUCLEOTIDE SEQUENCE [LARGE SCALE GENOMIC DNA]</scope>
    <source>
        <strain evidence="1 2">FDAARGOS_907</strain>
    </source>
</reference>
<sequence>MMRIKIVYADSLDVITKVVNSIHDSVDNTINLSRAVRALAKNGSNILITHTTSAFSGLAGSTLGAVVGTLIFPGGGTAVGAAVGGLSAGIASKELTKRVLEKTPLKKQTIANINIPTGN</sequence>
<dbReference type="EMBL" id="CP065673">
    <property type="protein sequence ID" value="QPS20161.1"/>
    <property type="molecule type" value="Genomic_DNA"/>
</dbReference>
<dbReference type="Proteomes" id="UP000594967">
    <property type="component" value="Chromosome"/>
</dbReference>
<evidence type="ECO:0000313" key="2">
    <source>
        <dbReference type="Proteomes" id="UP000594967"/>
    </source>
</evidence>
<protein>
    <recommendedName>
        <fullName evidence="3">Glycine zipper domain-containing protein</fullName>
    </recommendedName>
</protein>
<keyword evidence="2" id="KW-1185">Reference proteome</keyword>